<accession>A0A822YZR5</accession>
<reference evidence="1 2" key="1">
    <citation type="journal article" date="2020" name="Mol. Biol. Evol.">
        <title>Distinct Expression and Methylation Patterns for Genes with Different Fates following a Single Whole-Genome Duplication in Flowering Plants.</title>
        <authorList>
            <person name="Shi T."/>
            <person name="Rahmani R.S."/>
            <person name="Gugger P.F."/>
            <person name="Wang M."/>
            <person name="Li H."/>
            <person name="Zhang Y."/>
            <person name="Li Z."/>
            <person name="Wang Q."/>
            <person name="Van de Peer Y."/>
            <person name="Marchal K."/>
            <person name="Chen J."/>
        </authorList>
    </citation>
    <scope>NUCLEOTIDE SEQUENCE [LARGE SCALE GENOMIC DNA]</scope>
    <source>
        <tissue evidence="1">Leaf</tissue>
    </source>
</reference>
<dbReference type="EMBL" id="DUZY01000004">
    <property type="protein sequence ID" value="DAD36715.1"/>
    <property type="molecule type" value="Genomic_DNA"/>
</dbReference>
<keyword evidence="2" id="KW-1185">Reference proteome</keyword>
<gene>
    <name evidence="1" type="ORF">HUJ06_007356</name>
</gene>
<protein>
    <submittedName>
        <fullName evidence="1">Uncharacterized protein</fullName>
    </submittedName>
</protein>
<dbReference type="Proteomes" id="UP000607653">
    <property type="component" value="Unassembled WGS sequence"/>
</dbReference>
<evidence type="ECO:0000313" key="2">
    <source>
        <dbReference type="Proteomes" id="UP000607653"/>
    </source>
</evidence>
<evidence type="ECO:0000313" key="1">
    <source>
        <dbReference type="EMBL" id="DAD36715.1"/>
    </source>
</evidence>
<proteinExistence type="predicted"/>
<comment type="caution">
    <text evidence="1">The sequence shown here is derived from an EMBL/GenBank/DDBJ whole genome shotgun (WGS) entry which is preliminary data.</text>
</comment>
<dbReference type="AlphaFoldDB" id="A0A822YZR5"/>
<name>A0A822YZR5_NELNU</name>
<organism evidence="1 2">
    <name type="scientific">Nelumbo nucifera</name>
    <name type="common">Sacred lotus</name>
    <dbReference type="NCBI Taxonomy" id="4432"/>
    <lineage>
        <taxon>Eukaryota</taxon>
        <taxon>Viridiplantae</taxon>
        <taxon>Streptophyta</taxon>
        <taxon>Embryophyta</taxon>
        <taxon>Tracheophyta</taxon>
        <taxon>Spermatophyta</taxon>
        <taxon>Magnoliopsida</taxon>
        <taxon>Proteales</taxon>
        <taxon>Nelumbonaceae</taxon>
        <taxon>Nelumbo</taxon>
    </lineage>
</organism>
<sequence length="78" mass="8625">MVQSLSLSLEHKRRLQETPFGHFLDLPQFTSDCGAGSSKGSSSYSGYLFGCSAMLMAWLYEHTTLFSPSVLDASPRLF</sequence>